<evidence type="ECO:0000256" key="7">
    <source>
        <dbReference type="SAM" id="MobiDB-lite"/>
    </source>
</evidence>
<dbReference type="Gene3D" id="3.40.50.150">
    <property type="entry name" value="Vaccinia Virus protein VP39"/>
    <property type="match status" value="1"/>
</dbReference>
<dbReference type="GO" id="GO:0015677">
    <property type="term" value="P:copper ion import"/>
    <property type="evidence" value="ECO:0007669"/>
    <property type="project" value="TreeGrafter"/>
</dbReference>
<feature type="transmembrane region" description="Helical" evidence="8">
    <location>
        <begin position="495"/>
        <end position="516"/>
    </location>
</feature>
<evidence type="ECO:0000256" key="8">
    <source>
        <dbReference type="SAM" id="Phobius"/>
    </source>
</evidence>
<evidence type="ECO:0000259" key="9">
    <source>
        <dbReference type="Pfam" id="PF01794"/>
    </source>
</evidence>
<sequence length="1044" mass="114000">MASNGPTSGKQQQDYHIGYKEDTLKAFELRNVSTCLGYLVPTLESLPPTFTLLDVGCGPGSITFDLARRFPKAKIIGVDLGKEVIERNNANIAAHAPGTGIEFRAGNILEPESIFSAEEIGSFDVVHEHTTLICIPNNIEVLRMMKQLARQDGGIVACREGDTHSQLLWPPCPESAELQERIYEMNGLDTQTGRKLLSKALEVGIRRDQITASASVLSNITAPERHLYAGSMITMLADETSQYRRAAAKFGYTEEQVDNSTTESETMKPTRGSLVPVALAVLHAGRVLGDGVGLIGHGKTLYSPTCAFACRGVVKGCKLACTPADSTANHGTAHAPVSTPPECFVRDDAFLRTMAICLDTYCPLSDNPPLDLIEDYWASHLGTGTLGNYQWVPAVSYADALKAGRTDEQRRRTNSTAGEPDHSGDQEDHSHHASKRRLRARKFMSEDGPDVTSPLPTIKAKAPLNVTSFIAPKDWQLQYNGMLDFETNEAGHSTYTIAVMLVAILLPIPLSLLRFVPGMAGSRAWTSFQSALIIPAVYGKRHREPVVVGMVPTRGQAMYIFLISLLNMVFLLAPYVYHHPQSTFGSRAEQELSIIGNRAGVMAMGNVVAVFLFSARNNVLLWVTDWSYSTYLMLHRWLGYWAVFHTVLHSLMLWNYYMTYGHYQAELARDYWVWGIVGTVAAVALFPTSLLWVRQAFYEFFLASHVVLALLFIIGYYYHIWFCYGYSWGYEIWAFVAAGIWATDRLFRLVRIGWKGYRTAAVTLVQDSDGEYLRIDVEGKHLGDGVAYLTFPGLGWRFWESHPFSVAFNSSEVRESQAPSNSSATPSLNSNSGPESKEAVVAESKTTVTALPTTTSTATATATTTTFFARVRTGITGKLAARAAASGATTTTLRLGVVVDGPYHHSGDVTTQLKQCSGVLYIAGGVGITAVLPYLRHLTPTPSRLVWATRKSGLAAALEPALAALPASVEVEKTTVGQRLDLDGILDKALRVGGEGEADGGGPLGIVVCGPPGMADHVRHKVVQLSRNGPTTRPYVLVDEAFGW</sequence>
<dbReference type="GO" id="GO:0006826">
    <property type="term" value="P:iron ion transport"/>
    <property type="evidence" value="ECO:0007669"/>
    <property type="project" value="TreeGrafter"/>
</dbReference>
<name>A0AAN6ZX67_9PEZI</name>
<proteinExistence type="predicted"/>
<dbReference type="SUPFAM" id="SSF52343">
    <property type="entry name" value="Ferredoxin reductase-like, C-terminal NADP-linked domain"/>
    <property type="match status" value="1"/>
</dbReference>
<comment type="caution">
    <text evidence="11">The sequence shown here is derived from an EMBL/GenBank/DDBJ whole genome shotgun (WGS) entry which is preliminary data.</text>
</comment>
<feature type="transmembrane region" description="Helical" evidence="8">
    <location>
        <begin position="700"/>
        <end position="718"/>
    </location>
</feature>
<keyword evidence="3 8" id="KW-0812">Transmembrane</keyword>
<evidence type="ECO:0008006" key="13">
    <source>
        <dbReference type="Google" id="ProtNLM"/>
    </source>
</evidence>
<comment type="subcellular location">
    <subcellularLocation>
        <location evidence="1">Membrane</location>
        <topology evidence="1">Multi-pass membrane protein</topology>
    </subcellularLocation>
</comment>
<gene>
    <name evidence="11" type="ORF">C8A00DRAFT_42087</name>
</gene>
<reference evidence="11" key="1">
    <citation type="journal article" date="2023" name="Mol. Phylogenet. Evol.">
        <title>Genome-scale phylogeny and comparative genomics of the fungal order Sordariales.</title>
        <authorList>
            <person name="Hensen N."/>
            <person name="Bonometti L."/>
            <person name="Westerberg I."/>
            <person name="Brannstrom I.O."/>
            <person name="Guillou S."/>
            <person name="Cros-Aarteil S."/>
            <person name="Calhoun S."/>
            <person name="Haridas S."/>
            <person name="Kuo A."/>
            <person name="Mondo S."/>
            <person name="Pangilinan J."/>
            <person name="Riley R."/>
            <person name="LaButti K."/>
            <person name="Andreopoulos B."/>
            <person name="Lipzen A."/>
            <person name="Chen C."/>
            <person name="Yan M."/>
            <person name="Daum C."/>
            <person name="Ng V."/>
            <person name="Clum A."/>
            <person name="Steindorff A."/>
            <person name="Ohm R.A."/>
            <person name="Martin F."/>
            <person name="Silar P."/>
            <person name="Natvig D.O."/>
            <person name="Lalanne C."/>
            <person name="Gautier V."/>
            <person name="Ament-Velasquez S.L."/>
            <person name="Kruys A."/>
            <person name="Hutchinson M.I."/>
            <person name="Powell A.J."/>
            <person name="Barry K."/>
            <person name="Miller A.N."/>
            <person name="Grigoriev I.V."/>
            <person name="Debuchy R."/>
            <person name="Gladieux P."/>
            <person name="Hiltunen Thoren M."/>
            <person name="Johannesson H."/>
        </authorList>
    </citation>
    <scope>NUCLEOTIDE SEQUENCE</scope>
    <source>
        <strain evidence="11">CBS 538.74</strain>
    </source>
</reference>
<keyword evidence="6 8" id="KW-0472">Membrane</keyword>
<evidence type="ECO:0000256" key="1">
    <source>
        <dbReference type="ARBA" id="ARBA00004141"/>
    </source>
</evidence>
<feature type="transmembrane region" description="Helical" evidence="8">
    <location>
        <begin position="671"/>
        <end position="693"/>
    </location>
</feature>
<dbReference type="GO" id="GO:0006879">
    <property type="term" value="P:intracellular iron ion homeostasis"/>
    <property type="evidence" value="ECO:0007669"/>
    <property type="project" value="TreeGrafter"/>
</dbReference>
<evidence type="ECO:0000256" key="4">
    <source>
        <dbReference type="ARBA" id="ARBA00022989"/>
    </source>
</evidence>
<evidence type="ECO:0000313" key="11">
    <source>
        <dbReference type="EMBL" id="KAK4155285.1"/>
    </source>
</evidence>
<keyword evidence="2" id="KW-0813">Transport</keyword>
<feature type="transmembrane region" description="Helical" evidence="8">
    <location>
        <begin position="637"/>
        <end position="659"/>
    </location>
</feature>
<feature type="compositionally biased region" description="Basic and acidic residues" evidence="7">
    <location>
        <begin position="419"/>
        <end position="431"/>
    </location>
</feature>
<feature type="transmembrane region" description="Helical" evidence="8">
    <location>
        <begin position="557"/>
        <end position="577"/>
    </location>
</feature>
<dbReference type="CDD" id="cd06186">
    <property type="entry name" value="NOX_Duox_like_FAD_NADP"/>
    <property type="match status" value="1"/>
</dbReference>
<dbReference type="InterPro" id="IPR013130">
    <property type="entry name" value="Fe3_Rdtase_TM_dom"/>
</dbReference>
<dbReference type="Pfam" id="PF01794">
    <property type="entry name" value="Ferric_reduct"/>
    <property type="match status" value="1"/>
</dbReference>
<dbReference type="PANTHER" id="PTHR32361">
    <property type="entry name" value="FERRIC/CUPRIC REDUCTASE TRANSMEMBRANE COMPONENT"/>
    <property type="match status" value="1"/>
</dbReference>
<dbReference type="GO" id="GO:0000293">
    <property type="term" value="F:ferric-chelate reductase activity"/>
    <property type="evidence" value="ECO:0007669"/>
    <property type="project" value="TreeGrafter"/>
</dbReference>
<reference evidence="11" key="2">
    <citation type="submission" date="2023-05" db="EMBL/GenBank/DDBJ databases">
        <authorList>
            <consortium name="Lawrence Berkeley National Laboratory"/>
            <person name="Steindorff A."/>
            <person name="Hensen N."/>
            <person name="Bonometti L."/>
            <person name="Westerberg I."/>
            <person name="Brannstrom I.O."/>
            <person name="Guillou S."/>
            <person name="Cros-Aarteil S."/>
            <person name="Calhoun S."/>
            <person name="Haridas S."/>
            <person name="Kuo A."/>
            <person name="Mondo S."/>
            <person name="Pangilinan J."/>
            <person name="Riley R."/>
            <person name="Labutti K."/>
            <person name="Andreopoulos B."/>
            <person name="Lipzen A."/>
            <person name="Chen C."/>
            <person name="Yanf M."/>
            <person name="Daum C."/>
            <person name="Ng V."/>
            <person name="Clum A."/>
            <person name="Ohm R."/>
            <person name="Martin F."/>
            <person name="Silar P."/>
            <person name="Natvig D."/>
            <person name="Lalanne C."/>
            <person name="Gautier V."/>
            <person name="Ament-Velasquez S.L."/>
            <person name="Kruys A."/>
            <person name="Hutchinson M.I."/>
            <person name="Powell A.J."/>
            <person name="Barry K."/>
            <person name="Miller A.N."/>
            <person name="Grigoriev I.V."/>
            <person name="Debuchy R."/>
            <person name="Gladieux P."/>
            <person name="Thoren M.H."/>
            <person name="Johannesson H."/>
        </authorList>
    </citation>
    <scope>NUCLEOTIDE SEQUENCE</scope>
    <source>
        <strain evidence="11">CBS 538.74</strain>
    </source>
</reference>
<feature type="region of interest" description="Disordered" evidence="7">
    <location>
        <begin position="816"/>
        <end position="844"/>
    </location>
</feature>
<dbReference type="PANTHER" id="PTHR32361:SF9">
    <property type="entry name" value="FERRIC REDUCTASE TRANSMEMBRANE COMPONENT 3-RELATED"/>
    <property type="match status" value="1"/>
</dbReference>
<evidence type="ECO:0000256" key="6">
    <source>
        <dbReference type="ARBA" id="ARBA00023136"/>
    </source>
</evidence>
<evidence type="ECO:0000259" key="10">
    <source>
        <dbReference type="Pfam" id="PF13847"/>
    </source>
</evidence>
<organism evidence="11 12">
    <name type="scientific">Chaetomidium leptoderma</name>
    <dbReference type="NCBI Taxonomy" id="669021"/>
    <lineage>
        <taxon>Eukaryota</taxon>
        <taxon>Fungi</taxon>
        <taxon>Dikarya</taxon>
        <taxon>Ascomycota</taxon>
        <taxon>Pezizomycotina</taxon>
        <taxon>Sordariomycetes</taxon>
        <taxon>Sordariomycetidae</taxon>
        <taxon>Sordariales</taxon>
        <taxon>Chaetomiaceae</taxon>
        <taxon>Chaetomidium</taxon>
    </lineage>
</organism>
<dbReference type="EMBL" id="MU856891">
    <property type="protein sequence ID" value="KAK4155285.1"/>
    <property type="molecule type" value="Genomic_DNA"/>
</dbReference>
<dbReference type="Pfam" id="PF13847">
    <property type="entry name" value="Methyltransf_31"/>
    <property type="match status" value="1"/>
</dbReference>
<dbReference type="InterPro" id="IPR039261">
    <property type="entry name" value="FNR_nucleotide-bd"/>
</dbReference>
<dbReference type="InterPro" id="IPR025714">
    <property type="entry name" value="Methyltranfer_dom"/>
</dbReference>
<dbReference type="InterPro" id="IPR051410">
    <property type="entry name" value="Ferric/Cupric_Reductase"/>
</dbReference>
<evidence type="ECO:0000256" key="2">
    <source>
        <dbReference type="ARBA" id="ARBA00022448"/>
    </source>
</evidence>
<evidence type="ECO:0000313" key="12">
    <source>
        <dbReference type="Proteomes" id="UP001302745"/>
    </source>
</evidence>
<feature type="transmembrane region" description="Helical" evidence="8">
    <location>
        <begin position="597"/>
        <end position="616"/>
    </location>
</feature>
<keyword evidence="12" id="KW-1185">Reference proteome</keyword>
<dbReference type="InterPro" id="IPR029063">
    <property type="entry name" value="SAM-dependent_MTases_sf"/>
</dbReference>
<feature type="domain" description="Methyltransferase" evidence="10">
    <location>
        <begin position="51"/>
        <end position="168"/>
    </location>
</feature>
<evidence type="ECO:0000256" key="5">
    <source>
        <dbReference type="ARBA" id="ARBA00023065"/>
    </source>
</evidence>
<dbReference type="SUPFAM" id="SSF53335">
    <property type="entry name" value="S-adenosyl-L-methionine-dependent methyltransferases"/>
    <property type="match status" value="1"/>
</dbReference>
<dbReference type="CDD" id="cd02440">
    <property type="entry name" value="AdoMet_MTases"/>
    <property type="match status" value="1"/>
</dbReference>
<feature type="compositionally biased region" description="Polar residues" evidence="7">
    <location>
        <begin position="816"/>
        <end position="834"/>
    </location>
</feature>
<keyword evidence="4 8" id="KW-1133">Transmembrane helix</keyword>
<dbReference type="GO" id="GO:0005886">
    <property type="term" value="C:plasma membrane"/>
    <property type="evidence" value="ECO:0007669"/>
    <property type="project" value="TreeGrafter"/>
</dbReference>
<evidence type="ECO:0000256" key="3">
    <source>
        <dbReference type="ARBA" id="ARBA00022692"/>
    </source>
</evidence>
<protein>
    <recommendedName>
        <fullName evidence="13">Ferric oxidoreductase domain-containing protein</fullName>
    </recommendedName>
</protein>
<dbReference type="SFLD" id="SFLDS00052">
    <property type="entry name" value="Ferric_Reductase_Domain"/>
    <property type="match status" value="1"/>
</dbReference>
<keyword evidence="5" id="KW-0406">Ion transport</keyword>
<dbReference type="Gene3D" id="3.40.50.80">
    <property type="entry name" value="Nucleotide-binding domain of ferredoxin-NADP reductase (FNR) module"/>
    <property type="match status" value="1"/>
</dbReference>
<dbReference type="SFLD" id="SFLDG01168">
    <property type="entry name" value="Ferric_reductase_subgroup_(FRE"/>
    <property type="match status" value="1"/>
</dbReference>
<accession>A0AAN6ZX67</accession>
<feature type="region of interest" description="Disordered" evidence="7">
    <location>
        <begin position="403"/>
        <end position="437"/>
    </location>
</feature>
<dbReference type="Proteomes" id="UP001302745">
    <property type="component" value="Unassembled WGS sequence"/>
</dbReference>
<feature type="domain" description="Ferric oxidoreductase" evidence="9">
    <location>
        <begin position="599"/>
        <end position="715"/>
    </location>
</feature>
<dbReference type="AlphaFoldDB" id="A0AAN6ZX67"/>